<protein>
    <submittedName>
        <fullName evidence="1">Uncharacterized protein</fullName>
    </submittedName>
</protein>
<evidence type="ECO:0000313" key="1">
    <source>
        <dbReference type="EMBL" id="KAI5663371.1"/>
    </source>
</evidence>
<proteinExistence type="predicted"/>
<evidence type="ECO:0000313" key="2">
    <source>
        <dbReference type="Proteomes" id="UP001060085"/>
    </source>
</evidence>
<dbReference type="EMBL" id="CM044705">
    <property type="protein sequence ID" value="KAI5663371.1"/>
    <property type="molecule type" value="Genomic_DNA"/>
</dbReference>
<sequence>MKTEEEGSDYLVDHSIIIYLMDPRMEFVKFFGKNNDADSLADGVINEVKQYRKIRPPSLQTKTCSATYLMFTKEERVQLYLKLSVNGSSLDMKVTSLPPPG</sequence>
<comment type="caution">
    <text evidence="1">The sequence shown here is derived from an EMBL/GenBank/DDBJ whole genome shotgun (WGS) entry which is preliminary data.</text>
</comment>
<keyword evidence="2" id="KW-1185">Reference proteome</keyword>
<gene>
    <name evidence="1" type="ORF">M9H77_22694</name>
</gene>
<accession>A0ACC0ARL7</accession>
<dbReference type="Proteomes" id="UP001060085">
    <property type="component" value="Linkage Group LG05"/>
</dbReference>
<reference evidence="2" key="1">
    <citation type="journal article" date="2023" name="Nat. Plants">
        <title>Single-cell RNA sequencing provides a high-resolution roadmap for understanding the multicellular compartmentation of specialized metabolism.</title>
        <authorList>
            <person name="Sun S."/>
            <person name="Shen X."/>
            <person name="Li Y."/>
            <person name="Li Y."/>
            <person name="Wang S."/>
            <person name="Li R."/>
            <person name="Zhang H."/>
            <person name="Shen G."/>
            <person name="Guo B."/>
            <person name="Wei J."/>
            <person name="Xu J."/>
            <person name="St-Pierre B."/>
            <person name="Chen S."/>
            <person name="Sun C."/>
        </authorList>
    </citation>
    <scope>NUCLEOTIDE SEQUENCE [LARGE SCALE GENOMIC DNA]</scope>
</reference>
<name>A0ACC0ARL7_CATRO</name>
<organism evidence="1 2">
    <name type="scientific">Catharanthus roseus</name>
    <name type="common">Madagascar periwinkle</name>
    <name type="synonym">Vinca rosea</name>
    <dbReference type="NCBI Taxonomy" id="4058"/>
    <lineage>
        <taxon>Eukaryota</taxon>
        <taxon>Viridiplantae</taxon>
        <taxon>Streptophyta</taxon>
        <taxon>Embryophyta</taxon>
        <taxon>Tracheophyta</taxon>
        <taxon>Spermatophyta</taxon>
        <taxon>Magnoliopsida</taxon>
        <taxon>eudicotyledons</taxon>
        <taxon>Gunneridae</taxon>
        <taxon>Pentapetalae</taxon>
        <taxon>asterids</taxon>
        <taxon>lamiids</taxon>
        <taxon>Gentianales</taxon>
        <taxon>Apocynaceae</taxon>
        <taxon>Rauvolfioideae</taxon>
        <taxon>Vinceae</taxon>
        <taxon>Catharanthinae</taxon>
        <taxon>Catharanthus</taxon>
    </lineage>
</organism>